<proteinExistence type="predicted"/>
<dbReference type="Proteomes" id="UP000192328">
    <property type="component" value="Unassembled WGS sequence"/>
</dbReference>
<organism evidence="1 2">
    <name type="scientific">Aristaeella lactis</name>
    <dbReference type="NCBI Taxonomy" id="3046383"/>
    <lineage>
        <taxon>Bacteria</taxon>
        <taxon>Bacillati</taxon>
        <taxon>Bacillota</taxon>
        <taxon>Clostridia</taxon>
        <taxon>Eubacteriales</taxon>
        <taxon>Aristaeellaceae</taxon>
        <taxon>Aristaeella</taxon>
    </lineage>
</organism>
<comment type="caution">
    <text evidence="1">The sequence shown here is derived from an EMBL/GenBank/DDBJ whole genome shotgun (WGS) entry which is preliminary data.</text>
</comment>
<keyword evidence="2" id="KW-1185">Reference proteome</keyword>
<evidence type="ECO:0000313" key="1">
    <source>
        <dbReference type="EMBL" id="SMC56595.1"/>
    </source>
</evidence>
<sequence length="319" mass="35879">MTEQELRARLNRMTGEIPAETHQAYLSAVLRGKDEVRVKRKIPAGLVFAIVLVLLAAAAVAAGVVYDIRWWFGGQNNGNDAAWQQEIMENRVEEPAQQQADDGLVDVTVQDVSWAPEAGELIITFRAAPKDPQHYELHSKWALDTDGSYMGKDYEPPEDADEDAEERNYHMLWRDNRETDEVTHGPVAEMMDDNSKTLLLIDAEGVSLKDGTSLEGSASLDELRTPDGDVVYMMYYHPDWLNASYDEEMRKFVEEYPNMKDYAEQQIITAQAGRETLGSEGMNCVLRYRVMEYTEDDADLYTGGTAGQVEFAICTGKGE</sequence>
<evidence type="ECO:0000313" key="2">
    <source>
        <dbReference type="Proteomes" id="UP000192328"/>
    </source>
</evidence>
<protein>
    <submittedName>
        <fullName evidence="1">Uncharacterized protein</fullName>
    </submittedName>
</protein>
<dbReference type="EMBL" id="FWXZ01000002">
    <property type="protein sequence ID" value="SMC56595.1"/>
    <property type="molecule type" value="Genomic_DNA"/>
</dbReference>
<gene>
    <name evidence="1" type="ORF">SAMN06297397_1391</name>
</gene>
<accession>A0AC61PKQ6</accession>
<reference evidence="1" key="1">
    <citation type="submission" date="2017-04" db="EMBL/GenBank/DDBJ databases">
        <authorList>
            <person name="Varghese N."/>
            <person name="Submissions S."/>
        </authorList>
    </citation>
    <scope>NUCLEOTIDE SEQUENCE</scope>
    <source>
        <strain evidence="1">WTE2008</strain>
    </source>
</reference>
<name>A0AC61PKQ6_9FIRM</name>